<organism evidence="2">
    <name type="scientific">Mytilinidion resinicola</name>
    <dbReference type="NCBI Taxonomy" id="574789"/>
    <lineage>
        <taxon>Eukaryota</taxon>
        <taxon>Fungi</taxon>
        <taxon>Dikarya</taxon>
        <taxon>Ascomycota</taxon>
        <taxon>Pezizomycotina</taxon>
        <taxon>Dothideomycetes</taxon>
        <taxon>Pleosporomycetidae</taxon>
        <taxon>Mytilinidiales</taxon>
        <taxon>Mytilinidiaceae</taxon>
        <taxon>Mytilinidion</taxon>
    </lineage>
</organism>
<dbReference type="SUPFAM" id="SSF56219">
    <property type="entry name" value="DNase I-like"/>
    <property type="match status" value="1"/>
</dbReference>
<dbReference type="EMBL" id="MU003697">
    <property type="protein sequence ID" value="KAF2812694.1"/>
    <property type="molecule type" value="Genomic_DNA"/>
</dbReference>
<sequence>MLEQPSTLTIIQYNVNKSRETQREFLEKAERAQPQPLVLAIQEPWKNTQQQEHTTLRTKSYYLLHGGSPHTRTCIYINKNLDINQWSVEHHSPDLITLSLHTGREDIQIHNIYNPKPNGIIAALPLLLNNNNAEHVLVGDMNLHHPSWGGIRVINTEEQAEELIRIITEAGMDLATEKGIETWARGTSWSTIDLTFTTGWLTERTTSCTVQEE</sequence>
<reference evidence="4" key="3">
    <citation type="submission" date="2025-04" db="UniProtKB">
        <authorList>
            <consortium name="RefSeq"/>
        </authorList>
    </citation>
    <scope>IDENTIFICATION</scope>
    <source>
        <strain evidence="4">CBS 304.34</strain>
    </source>
</reference>
<dbReference type="Pfam" id="PF14529">
    <property type="entry name" value="Exo_endo_phos_2"/>
    <property type="match status" value="1"/>
</dbReference>
<protein>
    <submittedName>
        <fullName evidence="2 4">DNase I-like protein</fullName>
    </submittedName>
</protein>
<proteinExistence type="predicted"/>
<evidence type="ECO:0000313" key="3">
    <source>
        <dbReference type="Proteomes" id="UP000504636"/>
    </source>
</evidence>
<evidence type="ECO:0000259" key="1">
    <source>
        <dbReference type="Pfam" id="PF14529"/>
    </source>
</evidence>
<dbReference type="Gene3D" id="3.60.10.10">
    <property type="entry name" value="Endonuclease/exonuclease/phosphatase"/>
    <property type="match status" value="1"/>
</dbReference>
<dbReference type="InterPro" id="IPR036691">
    <property type="entry name" value="Endo/exonu/phosph_ase_sf"/>
</dbReference>
<name>A0A6A6YXH5_9PEZI</name>
<dbReference type="OrthoDB" id="3693100at2759"/>
<dbReference type="Proteomes" id="UP000504636">
    <property type="component" value="Unplaced"/>
</dbReference>
<reference evidence="4" key="2">
    <citation type="submission" date="2020-04" db="EMBL/GenBank/DDBJ databases">
        <authorList>
            <consortium name="NCBI Genome Project"/>
        </authorList>
    </citation>
    <scope>NUCLEOTIDE SEQUENCE</scope>
    <source>
        <strain evidence="4">CBS 304.34</strain>
    </source>
</reference>
<dbReference type="GO" id="GO:0003824">
    <property type="term" value="F:catalytic activity"/>
    <property type="evidence" value="ECO:0007669"/>
    <property type="project" value="InterPro"/>
</dbReference>
<evidence type="ECO:0000313" key="2">
    <source>
        <dbReference type="EMBL" id="KAF2812694.1"/>
    </source>
</evidence>
<feature type="domain" description="Endonuclease/exonuclease/phosphatase" evidence="1">
    <location>
        <begin position="107"/>
        <end position="207"/>
    </location>
</feature>
<dbReference type="InterPro" id="IPR005135">
    <property type="entry name" value="Endo/exonuclease/phosphatase"/>
</dbReference>
<dbReference type="AlphaFoldDB" id="A0A6A6YXH5"/>
<dbReference type="GeneID" id="54468763"/>
<dbReference type="RefSeq" id="XP_033579658.1">
    <property type="nucleotide sequence ID" value="XM_033727870.1"/>
</dbReference>
<evidence type="ECO:0000313" key="4">
    <source>
        <dbReference type="RefSeq" id="XP_033579658.1"/>
    </source>
</evidence>
<accession>A0A6A6YXH5</accession>
<gene>
    <name evidence="2 4" type="ORF">BDZ99DRAFT_569327</name>
</gene>
<keyword evidence="3" id="KW-1185">Reference proteome</keyword>
<reference evidence="2 4" key="1">
    <citation type="journal article" date="2020" name="Stud. Mycol.">
        <title>101 Dothideomycetes genomes: a test case for predicting lifestyles and emergence of pathogens.</title>
        <authorList>
            <person name="Haridas S."/>
            <person name="Albert R."/>
            <person name="Binder M."/>
            <person name="Bloem J."/>
            <person name="Labutti K."/>
            <person name="Salamov A."/>
            <person name="Andreopoulos B."/>
            <person name="Baker S."/>
            <person name="Barry K."/>
            <person name="Bills G."/>
            <person name="Bluhm B."/>
            <person name="Cannon C."/>
            <person name="Castanera R."/>
            <person name="Culley D."/>
            <person name="Daum C."/>
            <person name="Ezra D."/>
            <person name="Gonzalez J."/>
            <person name="Henrissat B."/>
            <person name="Kuo A."/>
            <person name="Liang C."/>
            <person name="Lipzen A."/>
            <person name="Lutzoni F."/>
            <person name="Magnuson J."/>
            <person name="Mondo S."/>
            <person name="Nolan M."/>
            <person name="Ohm R."/>
            <person name="Pangilinan J."/>
            <person name="Park H.-J."/>
            <person name="Ramirez L."/>
            <person name="Alfaro M."/>
            <person name="Sun H."/>
            <person name="Tritt A."/>
            <person name="Yoshinaga Y."/>
            <person name="Zwiers L.-H."/>
            <person name="Turgeon B."/>
            <person name="Goodwin S."/>
            <person name="Spatafora J."/>
            <person name="Crous P."/>
            <person name="Grigoriev I."/>
        </authorList>
    </citation>
    <scope>NUCLEOTIDE SEQUENCE</scope>
    <source>
        <strain evidence="2 4">CBS 304.34</strain>
    </source>
</reference>